<protein>
    <submittedName>
        <fullName evidence="1">Uncharacterized protein</fullName>
    </submittedName>
</protein>
<sequence>MLFPWGVRLTDVLDMAHDAACFSPDEVLHTTSLQQKEWDTLLHQLEEIQRRMEQRLEAVDVELQYLEAFRGSVVSEMDSGSLPRRRFVTLPMITKAGKRRRDEVPFVGYATAPPRQRGEVGSWGFEPFREAGLYMSCNNPAVRVAPLSLSRDEKVRQEVDYILPSYICPGVEGAKGLPFAAAERLIESLTAAGLDKGDFAMPRTSAGRRLNVRTNPDPSDVKALCAAVSEEHVRSLCCGGMGDSGMIASSLYTELAQQATLRALILPETRLYGVKLLRLPPYRQQLSLEVTIWTLRKCCDCCDRDLAENSLVQWCKALQSVIPETQTCEHLRRDAYATGYYQLLHGLSAASSVRQGYLALVVVVCGTFFDLVEAGKLPFHRKTSPFFFRGALEAVNECHMAPNPAQCS</sequence>
<dbReference type="AlphaFoldDB" id="A0A640KCD2"/>
<name>A0A640KCD2_LEITA</name>
<evidence type="ECO:0000313" key="1">
    <source>
        <dbReference type="EMBL" id="GET87360.1"/>
    </source>
</evidence>
<dbReference type="OrthoDB" id="260743at2759"/>
<gene>
    <name evidence="1" type="ORF">LtaPh_1600800</name>
</gene>
<accession>A0A640KCD2</accession>
<evidence type="ECO:0000313" key="2">
    <source>
        <dbReference type="Proteomes" id="UP000419144"/>
    </source>
</evidence>
<dbReference type="Proteomes" id="UP000419144">
    <property type="component" value="Unassembled WGS sequence"/>
</dbReference>
<proteinExistence type="predicted"/>
<dbReference type="VEuPathDB" id="TriTrypDB:LtaPh_1600800"/>
<organism evidence="1 2">
    <name type="scientific">Leishmania tarentolae</name>
    <name type="common">Sauroleishmania tarentolae</name>
    <dbReference type="NCBI Taxonomy" id="5689"/>
    <lineage>
        <taxon>Eukaryota</taxon>
        <taxon>Discoba</taxon>
        <taxon>Euglenozoa</taxon>
        <taxon>Kinetoplastea</taxon>
        <taxon>Metakinetoplastina</taxon>
        <taxon>Trypanosomatida</taxon>
        <taxon>Trypanosomatidae</taxon>
        <taxon>Leishmaniinae</taxon>
        <taxon>Leishmania</taxon>
        <taxon>lizard Leishmania</taxon>
    </lineage>
</organism>
<reference evidence="1" key="1">
    <citation type="submission" date="2019-11" db="EMBL/GenBank/DDBJ databases">
        <title>Leishmania tarentolae CDS.</title>
        <authorList>
            <person name="Goto Y."/>
            <person name="Yamagishi J."/>
        </authorList>
    </citation>
    <scope>NUCLEOTIDE SEQUENCE [LARGE SCALE GENOMIC DNA]</scope>
    <source>
        <strain evidence="1">Parrot Tar II</strain>
    </source>
</reference>
<keyword evidence="2" id="KW-1185">Reference proteome</keyword>
<comment type="caution">
    <text evidence="1">The sequence shown here is derived from an EMBL/GenBank/DDBJ whole genome shotgun (WGS) entry which is preliminary data.</text>
</comment>
<dbReference type="EMBL" id="BLBS01000020">
    <property type="protein sequence ID" value="GET87360.1"/>
    <property type="molecule type" value="Genomic_DNA"/>
</dbReference>